<dbReference type="PROSITE" id="PS51257">
    <property type="entry name" value="PROKAR_LIPOPROTEIN"/>
    <property type="match status" value="1"/>
</dbReference>
<feature type="chain" id="PRO_5039692389" description="Lipoprotein" evidence="2">
    <location>
        <begin position="16"/>
        <end position="249"/>
    </location>
</feature>
<feature type="compositionally biased region" description="Low complexity" evidence="1">
    <location>
        <begin position="26"/>
        <end position="38"/>
    </location>
</feature>
<evidence type="ECO:0000313" key="4">
    <source>
        <dbReference type="Proteomes" id="UP000045782"/>
    </source>
</evidence>
<proteinExistence type="predicted"/>
<evidence type="ECO:0000256" key="1">
    <source>
        <dbReference type="SAM" id="MobiDB-lite"/>
    </source>
</evidence>
<keyword evidence="2" id="KW-0732">Signal</keyword>
<evidence type="ECO:0000256" key="2">
    <source>
        <dbReference type="SAM" id="SignalP"/>
    </source>
</evidence>
<feature type="compositionally biased region" description="Pro residues" evidence="1">
    <location>
        <begin position="232"/>
        <end position="242"/>
    </location>
</feature>
<accession>A0A0U0ZT77</accession>
<feature type="signal peptide" evidence="2">
    <location>
        <begin position="1"/>
        <end position="15"/>
    </location>
</feature>
<name>A0A0U0ZT77_9MYCO</name>
<sequence>MKTWLALACTAAILAACNPTPPPEPSTTTSTSSRPTASELNQTTMRWIDNRAIDLMSAEGTFLRAAAESFRVVGSSPQLGYAGLDEGYPGFRHAFNASFPAKHFVGNGDTWVGTRFFEVQDVRRDDDRFTVHYCDYGSLVASKDYDGQYSSAGSSPTWGAWVMTFGPDPKLANDQQVSPKPHQRGPARKPADNVFGTWVMFKQDIASADNPQCNKLAPDTPTNWPNPYVRSDPPPTLPPDPGWPEAGSA</sequence>
<feature type="region of interest" description="Disordered" evidence="1">
    <location>
        <begin position="169"/>
        <end position="191"/>
    </location>
</feature>
<protein>
    <recommendedName>
        <fullName evidence="5">Lipoprotein</fullName>
    </recommendedName>
</protein>
<reference evidence="3 4" key="1">
    <citation type="submission" date="2015-03" db="EMBL/GenBank/DDBJ databases">
        <authorList>
            <person name="Murphy D."/>
        </authorList>
    </citation>
    <scope>NUCLEOTIDE SEQUENCE [LARGE SCALE GENOMIC DNA]</scope>
    <source>
        <strain evidence="3 4">PAP088</strain>
    </source>
</reference>
<feature type="region of interest" description="Disordered" evidence="1">
    <location>
        <begin position="209"/>
        <end position="249"/>
    </location>
</feature>
<evidence type="ECO:0008006" key="5">
    <source>
        <dbReference type="Google" id="ProtNLM"/>
    </source>
</evidence>
<dbReference type="RefSeq" id="WP_052525916.1">
    <property type="nucleotide sequence ID" value="NZ_CP014951.1"/>
</dbReference>
<feature type="region of interest" description="Disordered" evidence="1">
    <location>
        <begin position="18"/>
        <end position="40"/>
    </location>
</feature>
<gene>
    <name evidence="3" type="ORF">ERS075579_04713</name>
</gene>
<evidence type="ECO:0000313" key="3">
    <source>
        <dbReference type="EMBL" id="CPV70097.1"/>
    </source>
</evidence>
<dbReference type="AlphaFoldDB" id="A0A0U0ZT77"/>
<dbReference type="EMBL" id="CSWP01000012">
    <property type="protein sequence ID" value="CPV70097.1"/>
    <property type="molecule type" value="Genomic_DNA"/>
</dbReference>
<organism evidence="3 4">
    <name type="scientific">Mycobacteroides abscessus</name>
    <dbReference type="NCBI Taxonomy" id="36809"/>
    <lineage>
        <taxon>Bacteria</taxon>
        <taxon>Bacillati</taxon>
        <taxon>Actinomycetota</taxon>
        <taxon>Actinomycetes</taxon>
        <taxon>Mycobacteriales</taxon>
        <taxon>Mycobacteriaceae</taxon>
        <taxon>Mycobacteroides</taxon>
    </lineage>
</organism>
<dbReference type="Proteomes" id="UP000045782">
    <property type="component" value="Unassembled WGS sequence"/>
</dbReference>